<gene>
    <name evidence="1" type="ORF">HNQ88_003930</name>
</gene>
<dbReference type="EMBL" id="JAVDQD010000005">
    <property type="protein sequence ID" value="MDR6240854.1"/>
    <property type="molecule type" value="Genomic_DNA"/>
</dbReference>
<dbReference type="AlphaFoldDB" id="A0AAE3XRT7"/>
<sequence length="169" mass="19793">MKYKIAVFIVSTILCFQCFSCQSKAEKKKMDMISNRIDEMKSKSFPSNEQDKQGTPDKIENGDEIIGIWEMENDYYAAIYEIVKYKGKYYGKIHYYNDGKEEYIAKGSKDDYFMEGITFQNGKYSTAKMYMPDGSYYEANIRLNGNELSVSMTIQGEAYKEIWKRKKPE</sequence>
<evidence type="ECO:0000313" key="2">
    <source>
        <dbReference type="Proteomes" id="UP001185092"/>
    </source>
</evidence>
<proteinExistence type="predicted"/>
<accession>A0AAE3XRT7</accession>
<dbReference type="RefSeq" id="WP_338390331.1">
    <property type="nucleotide sequence ID" value="NZ_AP025306.1"/>
</dbReference>
<keyword evidence="2" id="KW-1185">Reference proteome</keyword>
<organism evidence="1 2">
    <name type="scientific">Aureibacter tunicatorum</name>
    <dbReference type="NCBI Taxonomy" id="866807"/>
    <lineage>
        <taxon>Bacteria</taxon>
        <taxon>Pseudomonadati</taxon>
        <taxon>Bacteroidota</taxon>
        <taxon>Cytophagia</taxon>
        <taxon>Cytophagales</taxon>
        <taxon>Persicobacteraceae</taxon>
        <taxon>Aureibacter</taxon>
    </lineage>
</organism>
<comment type="caution">
    <text evidence="1">The sequence shown here is derived from an EMBL/GenBank/DDBJ whole genome shotgun (WGS) entry which is preliminary data.</text>
</comment>
<protein>
    <submittedName>
        <fullName evidence="1">Uncharacterized protein</fullName>
    </submittedName>
</protein>
<name>A0AAE3XRT7_9BACT</name>
<dbReference type="Proteomes" id="UP001185092">
    <property type="component" value="Unassembled WGS sequence"/>
</dbReference>
<evidence type="ECO:0000313" key="1">
    <source>
        <dbReference type="EMBL" id="MDR6240854.1"/>
    </source>
</evidence>
<reference evidence="1" key="1">
    <citation type="submission" date="2023-07" db="EMBL/GenBank/DDBJ databases">
        <title>Genomic Encyclopedia of Type Strains, Phase IV (KMG-IV): sequencing the most valuable type-strain genomes for metagenomic binning, comparative biology and taxonomic classification.</title>
        <authorList>
            <person name="Goeker M."/>
        </authorList>
    </citation>
    <scope>NUCLEOTIDE SEQUENCE</scope>
    <source>
        <strain evidence="1">DSM 26174</strain>
    </source>
</reference>